<keyword evidence="3" id="KW-1185">Reference proteome</keyword>
<evidence type="ECO:0000313" key="3">
    <source>
        <dbReference type="Proteomes" id="UP000060487"/>
    </source>
</evidence>
<dbReference type="Pfam" id="PF04909">
    <property type="entry name" value="Amidohydro_2"/>
    <property type="match status" value="1"/>
</dbReference>
<proteinExistence type="predicted"/>
<gene>
    <name evidence="2" type="ORF">ASN18_2611</name>
</gene>
<accession>A0ABR5SCK2</accession>
<evidence type="ECO:0000259" key="1">
    <source>
        <dbReference type="Pfam" id="PF04909"/>
    </source>
</evidence>
<reference evidence="2 3" key="1">
    <citation type="submission" date="2015-11" db="EMBL/GenBank/DDBJ databases">
        <authorList>
            <person name="Lin W."/>
        </authorList>
    </citation>
    <scope>NUCLEOTIDE SEQUENCE [LARGE SCALE GENOMIC DNA]</scope>
    <source>
        <strain evidence="2 3">HCH-1</strain>
    </source>
</reference>
<dbReference type="Proteomes" id="UP000060487">
    <property type="component" value="Unassembled WGS sequence"/>
</dbReference>
<dbReference type="EMBL" id="LNQR01000100">
    <property type="protein sequence ID" value="KWT81187.1"/>
    <property type="molecule type" value="Genomic_DNA"/>
</dbReference>
<dbReference type="RefSeq" id="WP_085053233.1">
    <property type="nucleotide sequence ID" value="NZ_LNQR01000100.1"/>
</dbReference>
<dbReference type="InterPro" id="IPR032466">
    <property type="entry name" value="Metal_Hydrolase"/>
</dbReference>
<dbReference type="Gene3D" id="3.20.20.140">
    <property type="entry name" value="Metal-dependent hydrolases"/>
    <property type="match status" value="1"/>
</dbReference>
<name>A0ABR5SCK2_9BACT</name>
<protein>
    <submittedName>
        <fullName evidence="2">Amidohydrolase</fullName>
    </submittedName>
</protein>
<comment type="caution">
    <text evidence="2">The sequence shown here is derived from an EMBL/GenBank/DDBJ whole genome shotgun (WGS) entry which is preliminary data.</text>
</comment>
<feature type="domain" description="Amidohydrolase-related" evidence="1">
    <location>
        <begin position="201"/>
        <end position="400"/>
    </location>
</feature>
<evidence type="ECO:0000313" key="2">
    <source>
        <dbReference type="EMBL" id="KWT81187.1"/>
    </source>
</evidence>
<dbReference type="SUPFAM" id="SSF51556">
    <property type="entry name" value="Metallo-dependent hydrolases"/>
    <property type="match status" value="1"/>
</dbReference>
<dbReference type="InterPro" id="IPR006680">
    <property type="entry name" value="Amidohydro-rel"/>
</dbReference>
<sequence>MSKKFYDIHFHAFNLSHPDILAFIKRFGIEKALFLGSMAPLAAILLKHKIDDYKNLISLMEHDLGSYFLIVEEILAQNKNCQIIKNEKAIIGGQDYDKIVITPLMMDFGYKGLKDKGILYELKKKPIREQVIDLFNGIRDYKKESKIHIFEIFPFMGINTANYTIDELLELLEKYFKDYTGKENDLLENMGKFDGTIDNIKSNFFAGIKVYPPLGFDPWPEDNEDELFKVKLLYSCCVEKQIPITSHCSDGGFLVIDKERHELIGSPERWERVLTYDKGRYKNLKLNLAHFGWKSSGYVATDWAKKIVDLILRFDNVYTDIAYRGIDNDYYQMLRNFIDSYKDDALIKKLEDRILFGSDFMINLRDIDSYNDYLCKFSKAKPISSIRDKMCQDNPRRFLNK</sequence>
<organism evidence="2 3">
    <name type="scientific">Candidatus Magnetominusculus xianensis</name>
    <dbReference type="NCBI Taxonomy" id="1748249"/>
    <lineage>
        <taxon>Bacteria</taxon>
        <taxon>Pseudomonadati</taxon>
        <taxon>Nitrospirota</taxon>
        <taxon>Nitrospiria</taxon>
        <taxon>Nitrospirales</taxon>
        <taxon>Nitrospiraceae</taxon>
        <taxon>Candidatus Magnetominusculus</taxon>
    </lineage>
</organism>